<organism evidence="1 2">
    <name type="scientific">Tanacetum coccineum</name>
    <dbReference type="NCBI Taxonomy" id="301880"/>
    <lineage>
        <taxon>Eukaryota</taxon>
        <taxon>Viridiplantae</taxon>
        <taxon>Streptophyta</taxon>
        <taxon>Embryophyta</taxon>
        <taxon>Tracheophyta</taxon>
        <taxon>Spermatophyta</taxon>
        <taxon>Magnoliopsida</taxon>
        <taxon>eudicotyledons</taxon>
        <taxon>Gunneridae</taxon>
        <taxon>Pentapetalae</taxon>
        <taxon>asterids</taxon>
        <taxon>campanulids</taxon>
        <taxon>Asterales</taxon>
        <taxon>Asteraceae</taxon>
        <taxon>Asteroideae</taxon>
        <taxon>Anthemideae</taxon>
        <taxon>Anthemidinae</taxon>
        <taxon>Tanacetum</taxon>
    </lineage>
</organism>
<dbReference type="Proteomes" id="UP001151760">
    <property type="component" value="Unassembled WGS sequence"/>
</dbReference>
<comment type="caution">
    <text evidence="1">The sequence shown here is derived from an EMBL/GenBank/DDBJ whole genome shotgun (WGS) entry which is preliminary data.</text>
</comment>
<evidence type="ECO:0000313" key="1">
    <source>
        <dbReference type="EMBL" id="GJS79794.1"/>
    </source>
</evidence>
<name>A0ABQ4YPJ3_9ASTR</name>
<evidence type="ECO:0008006" key="3">
    <source>
        <dbReference type="Google" id="ProtNLM"/>
    </source>
</evidence>
<dbReference type="EMBL" id="BQNB010010623">
    <property type="protein sequence ID" value="GJS79794.1"/>
    <property type="molecule type" value="Genomic_DNA"/>
</dbReference>
<protein>
    <recommendedName>
        <fullName evidence="3">Reverse transcriptase domain-containing protein</fullName>
    </recommendedName>
</protein>
<proteinExistence type="predicted"/>
<reference evidence="1" key="1">
    <citation type="journal article" date="2022" name="Int. J. Mol. Sci.">
        <title>Draft Genome of Tanacetum Coccineum: Genomic Comparison of Closely Related Tanacetum-Family Plants.</title>
        <authorList>
            <person name="Yamashiro T."/>
            <person name="Shiraishi A."/>
            <person name="Nakayama K."/>
            <person name="Satake H."/>
        </authorList>
    </citation>
    <scope>NUCLEOTIDE SEQUENCE</scope>
</reference>
<keyword evidence="2" id="KW-1185">Reference proteome</keyword>
<sequence>MEITQGTVKDTGSGAVESTVSTLKEILATKHQLHLPQPPPLVGGPSKENINKYCDYRNEKGYNTSDCFYLKSQLEMALDSSKLNHLVKDVRQKEKGRQKGNGPKKGKVINMVRCVEDDQKRKSIMVDEDCLNVPIMFPPVRVRDLPEEAIMVEAEIEVYVVRRIHVDEGASIEIMYEQCFNMLHPAIRTRLT</sequence>
<gene>
    <name evidence="1" type="ORF">Tco_0729675</name>
</gene>
<accession>A0ABQ4YPJ3</accession>
<evidence type="ECO:0000313" key="2">
    <source>
        <dbReference type="Proteomes" id="UP001151760"/>
    </source>
</evidence>
<reference evidence="1" key="2">
    <citation type="submission" date="2022-01" db="EMBL/GenBank/DDBJ databases">
        <authorList>
            <person name="Yamashiro T."/>
            <person name="Shiraishi A."/>
            <person name="Satake H."/>
            <person name="Nakayama K."/>
        </authorList>
    </citation>
    <scope>NUCLEOTIDE SEQUENCE</scope>
</reference>